<feature type="transmembrane region" description="Helical" evidence="1">
    <location>
        <begin position="87"/>
        <end position="108"/>
    </location>
</feature>
<dbReference type="OrthoDB" id="271018at2759"/>
<comment type="caution">
    <text evidence="2">The sequence shown here is derived from an EMBL/GenBank/DDBJ whole genome shotgun (WGS) entry which is preliminary data.</text>
</comment>
<dbReference type="VEuPathDB" id="TriTrypDB:TM35_000091930"/>
<feature type="transmembrane region" description="Helical" evidence="1">
    <location>
        <begin position="120"/>
        <end position="144"/>
    </location>
</feature>
<feature type="transmembrane region" description="Helical" evidence="1">
    <location>
        <begin position="317"/>
        <end position="335"/>
    </location>
</feature>
<feature type="transmembrane region" description="Helical" evidence="1">
    <location>
        <begin position="46"/>
        <end position="67"/>
    </location>
</feature>
<dbReference type="Proteomes" id="UP000192257">
    <property type="component" value="Unassembled WGS sequence"/>
</dbReference>
<feature type="transmembrane region" description="Helical" evidence="1">
    <location>
        <begin position="281"/>
        <end position="305"/>
    </location>
</feature>
<dbReference type="GeneID" id="39984212"/>
<keyword evidence="1" id="KW-0472">Membrane</keyword>
<keyword evidence="1" id="KW-1133">Transmembrane helix</keyword>
<gene>
    <name evidence="2" type="ORF">TM35_000091930</name>
</gene>
<proteinExistence type="predicted"/>
<evidence type="ECO:0000313" key="3">
    <source>
        <dbReference type="Proteomes" id="UP000192257"/>
    </source>
</evidence>
<feature type="transmembrane region" description="Helical" evidence="1">
    <location>
        <begin position="201"/>
        <end position="223"/>
    </location>
</feature>
<name>A0A1X0P088_9TRYP</name>
<dbReference type="RefSeq" id="XP_028884209.1">
    <property type="nucleotide sequence ID" value="XM_029024432.1"/>
</dbReference>
<keyword evidence="3" id="KW-1185">Reference proteome</keyword>
<organism evidence="2 3">
    <name type="scientific">Trypanosoma theileri</name>
    <dbReference type="NCBI Taxonomy" id="67003"/>
    <lineage>
        <taxon>Eukaryota</taxon>
        <taxon>Discoba</taxon>
        <taxon>Euglenozoa</taxon>
        <taxon>Kinetoplastea</taxon>
        <taxon>Metakinetoplastina</taxon>
        <taxon>Trypanosomatida</taxon>
        <taxon>Trypanosomatidae</taxon>
        <taxon>Trypanosoma</taxon>
    </lineage>
</organism>
<protein>
    <submittedName>
        <fullName evidence="2">Uncharacterized protein</fullName>
    </submittedName>
</protein>
<evidence type="ECO:0000256" key="1">
    <source>
        <dbReference type="SAM" id="Phobius"/>
    </source>
</evidence>
<evidence type="ECO:0000313" key="2">
    <source>
        <dbReference type="EMBL" id="ORC90143.1"/>
    </source>
</evidence>
<dbReference type="EMBL" id="NBCO01000009">
    <property type="protein sequence ID" value="ORC90143.1"/>
    <property type="molecule type" value="Genomic_DNA"/>
</dbReference>
<feature type="transmembrane region" description="Helical" evidence="1">
    <location>
        <begin position="164"/>
        <end position="189"/>
    </location>
</feature>
<reference evidence="2 3" key="1">
    <citation type="submission" date="2017-03" db="EMBL/GenBank/DDBJ databases">
        <title>An alternative strategy for trypanosome survival in the mammalian bloodstream revealed through genome and transcriptome analysis of the ubiquitous bovine parasite Trypanosoma (Megatrypanum) theileri.</title>
        <authorList>
            <person name="Kelly S."/>
            <person name="Ivens A."/>
            <person name="Mott A."/>
            <person name="O'Neill E."/>
            <person name="Emms D."/>
            <person name="Macleod O."/>
            <person name="Voorheis P."/>
            <person name="Matthews J."/>
            <person name="Matthews K."/>
            <person name="Carrington M."/>
        </authorList>
    </citation>
    <scope>NUCLEOTIDE SEQUENCE [LARGE SCALE GENOMIC DNA]</scope>
    <source>
        <strain evidence="2">Edinburgh</strain>
    </source>
</reference>
<sequence length="363" mass="41827">MPSCERIPRHQFHDQESWLYTERSVRDLTRSKQFQRYTRYVEYNECLQMTWFIAPIGLTIAFYYHFLFLLLDTHVAPVQGTILNAPFFPLATAVLLLFFAPCVVIAPFSGFFEPISRRQALGLVVLFTFINIGVVSFGGSFFNHPPYLVTEPPVPWFTSKVTEATQLIMIVLTRALPLEGGIIAGWLVYEWRQMRWKRAWQIPLPLITVPLFVGSFACFWFRFVTLFSSTFFASNTDSEEKGDVVRVIISVMSTIWQDVVSIVSERSLPTVFTNTESCYHLWWTTLTLSMLYFLGNFIPIFCVIFRPICWMLPTHPTTWSLMLISCFVGLVTIVRSNEGSMAYAMAFFTVLCILLHNGFVLPP</sequence>
<dbReference type="AlphaFoldDB" id="A0A1X0P088"/>
<keyword evidence="1" id="KW-0812">Transmembrane</keyword>
<accession>A0A1X0P088</accession>
<feature type="transmembrane region" description="Helical" evidence="1">
    <location>
        <begin position="341"/>
        <end position="361"/>
    </location>
</feature>